<dbReference type="GO" id="GO:0004057">
    <property type="term" value="F:arginyl-tRNA--protein transferase activity"/>
    <property type="evidence" value="ECO:0007669"/>
    <property type="project" value="UniProtKB-EC"/>
</dbReference>
<dbReference type="InterPro" id="IPR027408">
    <property type="entry name" value="PNPase/RNase_PH_dom_sf"/>
</dbReference>
<keyword evidence="9" id="KW-1185">Reference proteome</keyword>
<evidence type="ECO:0000313" key="8">
    <source>
        <dbReference type="EMBL" id="CRK32060.1"/>
    </source>
</evidence>
<dbReference type="EC" id="2.3.2.8" evidence="2"/>
<feature type="compositionally biased region" description="Polar residues" evidence="5">
    <location>
        <begin position="652"/>
        <end position="669"/>
    </location>
</feature>
<reference evidence="8 9" key="1">
    <citation type="submission" date="2015-05" db="EMBL/GenBank/DDBJ databases">
        <authorList>
            <person name="Wang D.B."/>
            <person name="Wang M."/>
        </authorList>
    </citation>
    <scope>NUCLEOTIDE SEQUENCE [LARGE SCALE GENOMIC DNA]</scope>
    <source>
        <strain evidence="8">VL1</strain>
    </source>
</reference>
<dbReference type="GO" id="GO:0005737">
    <property type="term" value="C:cytoplasm"/>
    <property type="evidence" value="ECO:0007669"/>
    <property type="project" value="TreeGrafter"/>
</dbReference>
<evidence type="ECO:0000256" key="1">
    <source>
        <dbReference type="ARBA" id="ARBA00009991"/>
    </source>
</evidence>
<gene>
    <name evidence="8" type="ORF">BN1708_016063</name>
</gene>
<evidence type="ECO:0000259" key="6">
    <source>
        <dbReference type="Pfam" id="PF04376"/>
    </source>
</evidence>
<dbReference type="PANTHER" id="PTHR21367">
    <property type="entry name" value="ARGININE-TRNA-PROTEIN TRANSFERASE 1"/>
    <property type="match status" value="1"/>
</dbReference>
<evidence type="ECO:0000256" key="2">
    <source>
        <dbReference type="ARBA" id="ARBA00012025"/>
    </source>
</evidence>
<feature type="domain" description="N-end rule aminoacyl transferase C-terminal" evidence="7">
    <location>
        <begin position="108"/>
        <end position="215"/>
    </location>
</feature>
<feature type="region of interest" description="Disordered" evidence="5">
    <location>
        <begin position="645"/>
        <end position="672"/>
    </location>
</feature>
<evidence type="ECO:0000256" key="3">
    <source>
        <dbReference type="ARBA" id="ARBA00022679"/>
    </source>
</evidence>
<dbReference type="Gene3D" id="3.30.230.70">
    <property type="entry name" value="GHMP Kinase, N-terminal domain"/>
    <property type="match status" value="1"/>
</dbReference>
<dbReference type="EMBL" id="CVQH01021984">
    <property type="protein sequence ID" value="CRK32060.1"/>
    <property type="molecule type" value="Genomic_DNA"/>
</dbReference>
<dbReference type="Pfam" id="PF04377">
    <property type="entry name" value="ATE_C"/>
    <property type="match status" value="1"/>
</dbReference>
<proteinExistence type="inferred from homology"/>
<accession>A0A0G4MDL1</accession>
<feature type="compositionally biased region" description="Basic and acidic residues" evidence="5">
    <location>
        <begin position="248"/>
        <end position="263"/>
    </location>
</feature>
<evidence type="ECO:0000256" key="5">
    <source>
        <dbReference type="SAM" id="MobiDB-lite"/>
    </source>
</evidence>
<dbReference type="STRING" id="100787.A0A0G4MDL1"/>
<dbReference type="SUPFAM" id="SSF54211">
    <property type="entry name" value="Ribosomal protein S5 domain 2-like"/>
    <property type="match status" value="1"/>
</dbReference>
<dbReference type="GO" id="GO:0000176">
    <property type="term" value="C:nuclear exosome (RNase complex)"/>
    <property type="evidence" value="ECO:0007669"/>
    <property type="project" value="UniProtKB-ARBA"/>
</dbReference>
<feature type="domain" description="N-end aminoacyl transferase N-terminal" evidence="6">
    <location>
        <begin position="27"/>
        <end position="81"/>
    </location>
</feature>
<feature type="region of interest" description="Disordered" evidence="5">
    <location>
        <begin position="248"/>
        <end position="287"/>
    </location>
</feature>
<dbReference type="PANTHER" id="PTHR21367:SF1">
    <property type="entry name" value="ARGINYL-TRNA--PROTEIN TRANSFERASE 1"/>
    <property type="match status" value="1"/>
</dbReference>
<organism evidence="8 9">
    <name type="scientific">Verticillium longisporum</name>
    <name type="common">Verticillium dahliae var. longisporum</name>
    <dbReference type="NCBI Taxonomy" id="100787"/>
    <lineage>
        <taxon>Eukaryota</taxon>
        <taxon>Fungi</taxon>
        <taxon>Dikarya</taxon>
        <taxon>Ascomycota</taxon>
        <taxon>Pezizomycotina</taxon>
        <taxon>Sordariomycetes</taxon>
        <taxon>Hypocreomycetidae</taxon>
        <taxon>Glomerellales</taxon>
        <taxon>Plectosphaerellaceae</taxon>
        <taxon>Verticillium</taxon>
    </lineage>
</organism>
<keyword evidence="4" id="KW-0012">Acyltransferase</keyword>
<dbReference type="InterPro" id="IPR020568">
    <property type="entry name" value="Ribosomal_Su5_D2-typ_SF"/>
</dbReference>
<dbReference type="Pfam" id="PF04376">
    <property type="entry name" value="ATE_N"/>
    <property type="match status" value="1"/>
</dbReference>
<evidence type="ECO:0000259" key="7">
    <source>
        <dbReference type="Pfam" id="PF04377"/>
    </source>
</evidence>
<dbReference type="AlphaFoldDB" id="A0A0G4MDL1"/>
<evidence type="ECO:0000313" key="9">
    <source>
        <dbReference type="Proteomes" id="UP000044602"/>
    </source>
</evidence>
<sequence length="730" mass="79765">MAAFISHPLEEDELSYVSPIGYSYYASATSLTPELYQDLLDRYWRRSGRLLYRPNQRQSCCPHYTIRQDTAAFKPSRDQRQAVNRFNRYVIGKEYAAAAARLYPRSREETKKRDAEFIINDQGKEMQLGSFHHCYRLDGKLVAIGVLDLLPHCVSAVYFLYHESIHTFMPGKLGALQEIALAAEGGYRYWYPGFYIHSCPKMRYKIDYLPQYILDPESLTWDLLDKPILDLLDKKPFVSYSAEKRAMVESDGDKEMNGTTREDNDSDGAQPEAESDGEEPSSIFESDMPGVASLNQMQAIDLDHLSLRIDKSGMEYETSDLVIWASQSLSPAGGLKTKIAEFVAAIGPDLMHSAHHPAPKPSTMATAAQQVLLSPAELAYLHSSLSLTPPIRPDGRTPTQFRPLTAETGILPGTNGSARVCFSDGTEAIVGIKAELEKTATPYGGAADEDISRIRQGDHVEDGGAASKGRSEWLEMTVEIPGLRDDEASTVFLASMLSEALLADGEFAKKLYINRRFHWKLYLDILLISPPLSYPLPLLSLTTHLALLATRVPRLKSEGDEDPMFDDDWQASTFLYPRNAKGGARPPVTLLVVAVGGNIIFDPAKEELAVAESALAVSVADAGTASSATATAAEGRQLRLLSVRTVDPPSRLTPSGVPNSENPATSVSTPGKKAAVPLPGVVGYGVQQGVWRPPIGGTKFAVLEAMIGKVLEKGGVADEVLDGLEGVDLV</sequence>
<dbReference type="Proteomes" id="UP000044602">
    <property type="component" value="Unassembled WGS sequence"/>
</dbReference>
<dbReference type="InterPro" id="IPR007472">
    <property type="entry name" value="N-end_Aminoacyl_Trfase_C"/>
</dbReference>
<dbReference type="InterPro" id="IPR007471">
    <property type="entry name" value="N-end_Aminoacyl_Trfase_N"/>
</dbReference>
<dbReference type="SUPFAM" id="SSF55729">
    <property type="entry name" value="Acyl-CoA N-acyltransferases (Nat)"/>
    <property type="match status" value="1"/>
</dbReference>
<name>A0A0G4MDL1_VERLO</name>
<comment type="similarity">
    <text evidence="1">Belongs to the R-transferase family.</text>
</comment>
<dbReference type="InterPro" id="IPR016181">
    <property type="entry name" value="Acyl_CoA_acyltransferase"/>
</dbReference>
<protein>
    <recommendedName>
        <fullName evidence="2">arginyltransferase</fullName>
        <ecNumber evidence="2">2.3.2.8</ecNumber>
    </recommendedName>
</protein>
<dbReference type="InterPro" id="IPR030700">
    <property type="entry name" value="N-end_Aminoacyl_Trfase"/>
</dbReference>
<evidence type="ECO:0000256" key="4">
    <source>
        <dbReference type="ARBA" id="ARBA00023315"/>
    </source>
</evidence>
<keyword evidence="3" id="KW-0808">Transferase</keyword>